<evidence type="ECO:0000313" key="2">
    <source>
        <dbReference type="EMBL" id="OOV87803.1"/>
    </source>
</evidence>
<dbReference type="AlphaFoldDB" id="A0A1T1HDB0"/>
<feature type="domain" description="GST N-terminal" evidence="1">
    <location>
        <begin position="1"/>
        <end position="77"/>
    </location>
</feature>
<dbReference type="STRING" id="966.BTA35_0207315"/>
<protein>
    <recommendedName>
        <fullName evidence="1">GST N-terminal domain-containing protein</fullName>
    </recommendedName>
</protein>
<name>A0A1T1HDB0_OCELI</name>
<dbReference type="Gene3D" id="1.20.1050.10">
    <property type="match status" value="1"/>
</dbReference>
<reference evidence="2" key="1">
    <citation type="submission" date="2017-02" db="EMBL/GenBank/DDBJ databases">
        <title>Draft Genome Sequence of the Salt Water Bacterium Oceanospirillum linum ATCC 11336.</title>
        <authorList>
            <person name="Trachtenberg A.M."/>
            <person name="Carney J.G."/>
            <person name="Linnane J.D."/>
            <person name="Rheaume B.A."/>
            <person name="Pitts N.L."/>
            <person name="Mykles D.L."/>
            <person name="Maclea K.S."/>
        </authorList>
    </citation>
    <scope>NUCLEOTIDE SEQUENCE [LARGE SCALE GENOMIC DNA]</scope>
    <source>
        <strain evidence="2">ATCC 11336</strain>
    </source>
</reference>
<dbReference type="InterPro" id="IPR036249">
    <property type="entry name" value="Thioredoxin-like_sf"/>
</dbReference>
<dbReference type="Proteomes" id="UP000190064">
    <property type="component" value="Unassembled WGS sequence"/>
</dbReference>
<dbReference type="Pfam" id="PF13417">
    <property type="entry name" value="GST_N_3"/>
    <property type="match status" value="1"/>
</dbReference>
<dbReference type="EMBL" id="MTSD02000002">
    <property type="protein sequence ID" value="OOV87803.1"/>
    <property type="molecule type" value="Genomic_DNA"/>
</dbReference>
<dbReference type="InterPro" id="IPR004045">
    <property type="entry name" value="Glutathione_S-Trfase_N"/>
</dbReference>
<comment type="caution">
    <text evidence="2">The sequence shown here is derived from an EMBL/GenBank/DDBJ whole genome shotgun (WGS) entry which is preliminary data.</text>
</comment>
<organism evidence="2 3">
    <name type="scientific">Oceanospirillum linum</name>
    <dbReference type="NCBI Taxonomy" id="966"/>
    <lineage>
        <taxon>Bacteria</taxon>
        <taxon>Pseudomonadati</taxon>
        <taxon>Pseudomonadota</taxon>
        <taxon>Gammaproteobacteria</taxon>
        <taxon>Oceanospirillales</taxon>
        <taxon>Oceanospirillaceae</taxon>
        <taxon>Oceanospirillum</taxon>
    </lineage>
</organism>
<dbReference type="SUPFAM" id="SSF52833">
    <property type="entry name" value="Thioredoxin-like"/>
    <property type="match status" value="1"/>
</dbReference>
<proteinExistence type="predicted"/>
<evidence type="ECO:0000313" key="3">
    <source>
        <dbReference type="Proteomes" id="UP000190064"/>
    </source>
</evidence>
<dbReference type="PROSITE" id="PS50404">
    <property type="entry name" value="GST_NTER"/>
    <property type="match status" value="1"/>
</dbReference>
<dbReference type="RefSeq" id="WP_078319152.1">
    <property type="nucleotide sequence ID" value="NZ_FXTS01000002.1"/>
</dbReference>
<dbReference type="Gene3D" id="3.40.30.10">
    <property type="entry name" value="Glutaredoxin"/>
    <property type="match status" value="1"/>
</dbReference>
<sequence>MKLVGSHPSPYVRRLRLWLEGHQYDFLPLDIYSEAGRAELETYTPAMKVPMLVDNEHSVYDSRIIHRYLNEKLKKESLSWEDENLMTLVDSMQESFIIILMCKRSGIDTADDRLILNLQKERIARTMPVLEQAAKDGDFSEWRYPAICLFTLLDWILFRELFTLDEYPALASFYTAQLDKDLVQETDPRATS</sequence>
<evidence type="ECO:0000259" key="1">
    <source>
        <dbReference type="PROSITE" id="PS50404"/>
    </source>
</evidence>
<gene>
    <name evidence="2" type="ORF">BTA35_0207315</name>
</gene>
<accession>A0A1T1HDB0</accession>
<keyword evidence="3" id="KW-1185">Reference proteome</keyword>
<dbReference type="CDD" id="cd00570">
    <property type="entry name" value="GST_N_family"/>
    <property type="match status" value="1"/>
</dbReference>